<dbReference type="InterPro" id="IPR028082">
    <property type="entry name" value="Peripla_BP_I"/>
</dbReference>
<dbReference type="Pfam" id="PF13377">
    <property type="entry name" value="Peripla_BP_3"/>
    <property type="match status" value="1"/>
</dbReference>
<keyword evidence="3" id="KW-0804">Transcription</keyword>
<dbReference type="Proteomes" id="UP000552883">
    <property type="component" value="Unassembled WGS sequence"/>
</dbReference>
<dbReference type="PROSITE" id="PS00356">
    <property type="entry name" value="HTH_LACI_1"/>
    <property type="match status" value="1"/>
</dbReference>
<dbReference type="Pfam" id="PF00356">
    <property type="entry name" value="LacI"/>
    <property type="match status" value="1"/>
</dbReference>
<keyword evidence="1" id="KW-0805">Transcription regulation</keyword>
<dbReference type="InterPro" id="IPR000843">
    <property type="entry name" value="HTH_LacI"/>
</dbReference>
<protein>
    <submittedName>
        <fullName evidence="5">DNA-binding LacI/PurR family transcriptional regulator</fullName>
    </submittedName>
</protein>
<dbReference type="OrthoDB" id="3510266at2"/>
<organism evidence="5 6">
    <name type="scientific">Microcella frigidaquae</name>
    <dbReference type="NCBI Taxonomy" id="424758"/>
    <lineage>
        <taxon>Bacteria</taxon>
        <taxon>Bacillati</taxon>
        <taxon>Actinomycetota</taxon>
        <taxon>Actinomycetes</taxon>
        <taxon>Micrococcales</taxon>
        <taxon>Microbacteriaceae</taxon>
        <taxon>Microcella</taxon>
    </lineage>
</organism>
<dbReference type="GO" id="GO:0000976">
    <property type="term" value="F:transcription cis-regulatory region binding"/>
    <property type="evidence" value="ECO:0007669"/>
    <property type="project" value="TreeGrafter"/>
</dbReference>
<keyword evidence="6" id="KW-1185">Reference proteome</keyword>
<dbReference type="PANTHER" id="PTHR30146">
    <property type="entry name" value="LACI-RELATED TRANSCRIPTIONAL REPRESSOR"/>
    <property type="match status" value="1"/>
</dbReference>
<sequence>MSILADVARKAGVSKSTASRALSGRGYVSDETRRRVEDAAAELGYVVSSTAASLVTGRTRNVAVVIPYINRWYFAEVLEGIEAALIRAGYDLTLYRLSTDSDLRRRVFDYFLVRKRVDAVISVAIDLSPHEIQMLQALGKPLVGIGGRIDGIPSLSIDDVEAARLATEHLLSLGHRRIMHVGGDQNEQMDFRVHAQRYTGFTQALRDAGVTVDDDFRQADFSIEGGYAVGLSVLGDPRTRPTAIFAGCDEIAIGISVAARQLGIGIPGELSIIGVDGHPLAEMFGLTTLAQHPETQGARAVELLLNQLEHADAAPPDEHLLLPTALTVRTSTAARRVPTA</sequence>
<dbReference type="Gene3D" id="1.10.260.40">
    <property type="entry name" value="lambda repressor-like DNA-binding domains"/>
    <property type="match status" value="1"/>
</dbReference>
<dbReference type="EMBL" id="JACHBS010000001">
    <property type="protein sequence ID" value="MBB5618350.1"/>
    <property type="molecule type" value="Genomic_DNA"/>
</dbReference>
<evidence type="ECO:0000313" key="5">
    <source>
        <dbReference type="EMBL" id="MBB5618350.1"/>
    </source>
</evidence>
<dbReference type="SUPFAM" id="SSF53822">
    <property type="entry name" value="Periplasmic binding protein-like I"/>
    <property type="match status" value="1"/>
</dbReference>
<dbReference type="AlphaFoldDB" id="A0A840X7I5"/>
<dbReference type="InterPro" id="IPR046335">
    <property type="entry name" value="LacI/GalR-like_sensor"/>
</dbReference>
<dbReference type="RefSeq" id="WP_153982215.1">
    <property type="nucleotide sequence ID" value="NZ_BAAANZ010000002.1"/>
</dbReference>
<dbReference type="PROSITE" id="PS50932">
    <property type="entry name" value="HTH_LACI_2"/>
    <property type="match status" value="1"/>
</dbReference>
<dbReference type="CDD" id="cd06267">
    <property type="entry name" value="PBP1_LacI_sugar_binding-like"/>
    <property type="match status" value="1"/>
</dbReference>
<reference evidence="5 6" key="1">
    <citation type="submission" date="2020-08" db="EMBL/GenBank/DDBJ databases">
        <title>Sequencing the genomes of 1000 actinobacteria strains.</title>
        <authorList>
            <person name="Klenk H.-P."/>
        </authorList>
    </citation>
    <scope>NUCLEOTIDE SEQUENCE [LARGE SCALE GENOMIC DNA]</scope>
    <source>
        <strain evidence="5 6">DSM 23889</strain>
    </source>
</reference>
<evidence type="ECO:0000256" key="2">
    <source>
        <dbReference type="ARBA" id="ARBA00023125"/>
    </source>
</evidence>
<evidence type="ECO:0000256" key="1">
    <source>
        <dbReference type="ARBA" id="ARBA00023015"/>
    </source>
</evidence>
<dbReference type="SUPFAM" id="SSF47413">
    <property type="entry name" value="lambda repressor-like DNA-binding domains"/>
    <property type="match status" value="1"/>
</dbReference>
<evidence type="ECO:0000313" key="6">
    <source>
        <dbReference type="Proteomes" id="UP000552883"/>
    </source>
</evidence>
<dbReference type="PANTHER" id="PTHR30146:SF153">
    <property type="entry name" value="LACTOSE OPERON REPRESSOR"/>
    <property type="match status" value="1"/>
</dbReference>
<dbReference type="InterPro" id="IPR010982">
    <property type="entry name" value="Lambda_DNA-bd_dom_sf"/>
</dbReference>
<evidence type="ECO:0000259" key="4">
    <source>
        <dbReference type="PROSITE" id="PS50932"/>
    </source>
</evidence>
<gene>
    <name evidence="5" type="ORF">BJ959_001846</name>
</gene>
<dbReference type="GO" id="GO:0003700">
    <property type="term" value="F:DNA-binding transcription factor activity"/>
    <property type="evidence" value="ECO:0007669"/>
    <property type="project" value="TreeGrafter"/>
</dbReference>
<proteinExistence type="predicted"/>
<feature type="domain" description="HTH lacI-type" evidence="4">
    <location>
        <begin position="1"/>
        <end position="56"/>
    </location>
</feature>
<dbReference type="Gene3D" id="3.40.50.2300">
    <property type="match status" value="2"/>
</dbReference>
<evidence type="ECO:0000256" key="3">
    <source>
        <dbReference type="ARBA" id="ARBA00023163"/>
    </source>
</evidence>
<comment type="caution">
    <text evidence="5">The sequence shown here is derived from an EMBL/GenBank/DDBJ whole genome shotgun (WGS) entry which is preliminary data.</text>
</comment>
<keyword evidence="2 5" id="KW-0238">DNA-binding</keyword>
<dbReference type="CDD" id="cd01392">
    <property type="entry name" value="HTH_LacI"/>
    <property type="match status" value="1"/>
</dbReference>
<name>A0A840X7I5_9MICO</name>
<accession>A0A840X7I5</accession>
<dbReference type="SMART" id="SM00354">
    <property type="entry name" value="HTH_LACI"/>
    <property type="match status" value="1"/>
</dbReference>